<dbReference type="EMBL" id="JACAPU010000011">
    <property type="protein sequence ID" value="NWB46233.1"/>
    <property type="molecule type" value="Genomic_DNA"/>
</dbReference>
<name>A0A7Y7WBB7_9PSED</name>
<comment type="caution">
    <text evidence="1">The sequence shown here is derived from an EMBL/GenBank/DDBJ whole genome shotgun (WGS) entry which is preliminary data.</text>
</comment>
<proteinExistence type="predicted"/>
<organism evidence="1 2">
    <name type="scientific">Pseudomonas gingeri</name>
    <dbReference type="NCBI Taxonomy" id="117681"/>
    <lineage>
        <taxon>Bacteria</taxon>
        <taxon>Pseudomonadati</taxon>
        <taxon>Pseudomonadota</taxon>
        <taxon>Gammaproteobacteria</taxon>
        <taxon>Pseudomonadales</taxon>
        <taxon>Pseudomonadaceae</taxon>
        <taxon>Pseudomonas</taxon>
    </lineage>
</organism>
<evidence type="ECO:0000313" key="2">
    <source>
        <dbReference type="Proteomes" id="UP000582981"/>
    </source>
</evidence>
<dbReference type="AlphaFoldDB" id="A0A7Y7WBB7"/>
<dbReference type="RefSeq" id="WP_177143641.1">
    <property type="nucleotide sequence ID" value="NZ_JACAPU010000011.1"/>
</dbReference>
<protein>
    <submittedName>
        <fullName evidence="1">Uncharacterized protein</fullName>
    </submittedName>
</protein>
<gene>
    <name evidence="1" type="ORF">HX829_06990</name>
</gene>
<accession>A0A7Y7WBB7</accession>
<sequence length="149" mass="17008">MNELRLAWEPVNITPLDAIEERMIAYTKGRGGIIIMGNGTLLALTKGDDDIDDAKKALNEARFIIDFRVIPLKEGGYMVAFHDAVSVFVGQEEFEQKRDEIVARQSELRFPGERFFVPTSDSSSHILVGLYARGKLQRDAYFFNFYKRI</sequence>
<dbReference type="Proteomes" id="UP000582981">
    <property type="component" value="Unassembled WGS sequence"/>
</dbReference>
<reference evidence="1 2" key="1">
    <citation type="submission" date="2020-04" db="EMBL/GenBank/DDBJ databases">
        <title>Molecular characterization of pseudomonads from Agaricus bisporus reveal novel blotch 2 pathogens in Western Europe.</title>
        <authorList>
            <person name="Taparia T."/>
            <person name="Krijger M."/>
            <person name="Haynes E."/>
            <person name="Elpinstone J.G."/>
            <person name="Noble R."/>
            <person name="Van Der Wolf J."/>
        </authorList>
    </citation>
    <scope>NUCLEOTIDE SEQUENCE [LARGE SCALE GENOMIC DNA]</scope>
    <source>
        <strain evidence="1 2">F1001</strain>
    </source>
</reference>
<evidence type="ECO:0000313" key="1">
    <source>
        <dbReference type="EMBL" id="NWB46233.1"/>
    </source>
</evidence>